<reference evidence="3" key="1">
    <citation type="submission" date="2022-06" db="EMBL/GenBank/DDBJ databases">
        <title>Genome sequence of Phormidium yuhuli AB48 isolated from an industrial photobioreactor environment.</title>
        <authorList>
            <person name="Qiu Y."/>
            <person name="Noonan A.J.C."/>
            <person name="Dofher K."/>
            <person name="Koch M."/>
            <person name="Kieft B."/>
            <person name="Lin X."/>
            <person name="Ziels R.M."/>
            <person name="Hallam S.J."/>
        </authorList>
    </citation>
    <scope>NUCLEOTIDE SEQUENCE</scope>
    <source>
        <strain evidence="3">AB48</strain>
    </source>
</reference>
<dbReference type="RefSeq" id="WP_252664980.1">
    <property type="nucleotide sequence ID" value="NZ_CP098611.1"/>
</dbReference>
<feature type="region of interest" description="Disordered" evidence="1">
    <location>
        <begin position="218"/>
        <end position="284"/>
    </location>
</feature>
<dbReference type="EMBL" id="CP098611">
    <property type="protein sequence ID" value="USR92803.1"/>
    <property type="molecule type" value="Genomic_DNA"/>
</dbReference>
<evidence type="ECO:0000313" key="4">
    <source>
        <dbReference type="Proteomes" id="UP001056708"/>
    </source>
</evidence>
<feature type="domain" description="DUF4340" evidence="2">
    <location>
        <begin position="102"/>
        <end position="175"/>
    </location>
</feature>
<name>A0ABY5AU93_9CYAN</name>
<dbReference type="Proteomes" id="UP001056708">
    <property type="component" value="Chromosome"/>
</dbReference>
<keyword evidence="4" id="KW-1185">Reference proteome</keyword>
<accession>A0ABY5AU93</accession>
<evidence type="ECO:0000313" key="3">
    <source>
        <dbReference type="EMBL" id="USR92803.1"/>
    </source>
</evidence>
<evidence type="ECO:0000259" key="2">
    <source>
        <dbReference type="Pfam" id="PF14238"/>
    </source>
</evidence>
<feature type="compositionally biased region" description="Acidic residues" evidence="1">
    <location>
        <begin position="225"/>
        <end position="284"/>
    </location>
</feature>
<protein>
    <submittedName>
        <fullName evidence="3">DUF4340 domain-containing protein</fullName>
    </submittedName>
</protein>
<dbReference type="Pfam" id="PF14238">
    <property type="entry name" value="DUF4340"/>
    <property type="match status" value="1"/>
</dbReference>
<dbReference type="InterPro" id="IPR025641">
    <property type="entry name" value="DUF4340"/>
</dbReference>
<organism evidence="3 4">
    <name type="scientific">Phormidium yuhuli AB48</name>
    <dbReference type="NCBI Taxonomy" id="2940671"/>
    <lineage>
        <taxon>Bacteria</taxon>
        <taxon>Bacillati</taxon>
        <taxon>Cyanobacteriota</taxon>
        <taxon>Cyanophyceae</taxon>
        <taxon>Oscillatoriophycideae</taxon>
        <taxon>Oscillatoriales</taxon>
        <taxon>Oscillatoriaceae</taxon>
        <taxon>Phormidium</taxon>
        <taxon>Phormidium yuhuli</taxon>
    </lineage>
</organism>
<gene>
    <name evidence="3" type="ORF">NEA10_08855</name>
</gene>
<sequence length="284" mass="31735">MKLKRSTQVLLLLAVIFGGGVLLYEGAVAPEFERQRQEEQRAFRFRASAIRQMTLTRSDYTVQLTRLDEPLQIPSEDETRFSTTEWQYVMLENGDPQGEANPANDAYVSFLLMVLDNARSDRPIVTTADNLGEYGLDNPRARLRIELDDGEVQELWVGDRDFTGSFVYGWVHGGDEALGNNPDEEAEEDAGDSREVSVILLPLNVENAVNRSRDDWQAQPLPAAPDEDIPQPEIPEQETPEAEVPDEDSLDGEREEEAEPEAGDAPESPTSEEPDSPDMDENGN</sequence>
<proteinExistence type="predicted"/>
<evidence type="ECO:0000256" key="1">
    <source>
        <dbReference type="SAM" id="MobiDB-lite"/>
    </source>
</evidence>